<dbReference type="Proteomes" id="UP001596312">
    <property type="component" value="Unassembled WGS sequence"/>
</dbReference>
<keyword evidence="3" id="KW-0554">One-carbon metabolism</keyword>
<feature type="binding site" evidence="3">
    <location>
        <begin position="123"/>
        <end position="125"/>
    </location>
    <ligand>
        <name>(6S)-5,6,7,8-tetrahydrofolate</name>
        <dbReference type="ChEBI" id="CHEBI:57453"/>
    </ligand>
</feature>
<feature type="modified residue" description="N6-(pyridoxal phosphate)lysine" evidence="3 4">
    <location>
        <position position="228"/>
    </location>
</feature>
<dbReference type="EMBL" id="JBHSXQ010000007">
    <property type="protein sequence ID" value="MFC6907178.1"/>
    <property type="molecule type" value="Genomic_DNA"/>
</dbReference>
<comment type="cofactor">
    <cofactor evidence="1 3 4">
        <name>pyridoxal 5'-phosphate</name>
        <dbReference type="ChEBI" id="CHEBI:597326"/>
    </cofactor>
</comment>
<feature type="binding site" evidence="3">
    <location>
        <position position="242"/>
    </location>
    <ligand>
        <name>(6S)-5,6,7,8-tetrahydrofolate</name>
        <dbReference type="ChEBI" id="CHEBI:57453"/>
    </ligand>
</feature>
<protein>
    <recommendedName>
        <fullName evidence="3">Serine hydroxymethyltransferase</fullName>
        <shortName evidence="3">SHMT</shortName>
        <shortName evidence="3">Serine methylase</shortName>
        <ecNumber evidence="3">2.1.2.1</ecNumber>
    </recommendedName>
</protein>
<organism evidence="6 7">
    <name type="scientific">Halalkalicoccus tibetensis</name>
    <dbReference type="NCBI Taxonomy" id="175632"/>
    <lineage>
        <taxon>Archaea</taxon>
        <taxon>Methanobacteriati</taxon>
        <taxon>Methanobacteriota</taxon>
        <taxon>Stenosarchaea group</taxon>
        <taxon>Halobacteria</taxon>
        <taxon>Halobacteriales</taxon>
        <taxon>Halococcaceae</taxon>
        <taxon>Halalkalicoccus</taxon>
    </lineage>
</organism>
<comment type="caution">
    <text evidence="3">Lacks conserved residue(s) required for the propagation of feature annotation.</text>
</comment>
<dbReference type="RefSeq" id="WP_340605769.1">
    <property type="nucleotide sequence ID" value="NZ_JBBMXV010000007.1"/>
</dbReference>
<dbReference type="InterPro" id="IPR039429">
    <property type="entry name" value="SHMT-like_dom"/>
</dbReference>
<dbReference type="AlphaFoldDB" id="A0ABD5V6E6"/>
<dbReference type="HAMAP" id="MF_00051">
    <property type="entry name" value="SHMT"/>
    <property type="match status" value="1"/>
</dbReference>
<keyword evidence="3" id="KW-0963">Cytoplasm</keyword>
<dbReference type="GO" id="GO:0035999">
    <property type="term" value="P:tetrahydrofolate interconversion"/>
    <property type="evidence" value="ECO:0007669"/>
    <property type="project" value="UniProtKB-UniRule"/>
</dbReference>
<comment type="caution">
    <text evidence="6">The sequence shown here is derived from an EMBL/GenBank/DDBJ whole genome shotgun (WGS) entry which is preliminary data.</text>
</comment>
<evidence type="ECO:0000256" key="1">
    <source>
        <dbReference type="ARBA" id="ARBA00001933"/>
    </source>
</evidence>
<sequence length="412" mass="44654">MPDEHVRSADPDTNQAIEHEEELQQTSLMMIASENIATPAVQEAQGSVLTNRNALGYPGSRLYPGAENIDEIESLAIEYAKDLWGADHVNVQPHSGSLANLAVYLAVLEPGDTILSLDPSDGGHITHGSDLHVSGDLYDTEYYHLDTDTGRLNYDEIAQRAETVDPDMIISGYSTYPREIDWQQIQETADTADAYHLADIAHLSGLIAADRYPSPVGVADFCTGSTYKTIRTGRGGFILSDEEYAEAIDTALFPRLQGGAAMPNIAGKAVGFAEALKPTFTEYIDRVIANARSLAASLSDHGIRVMTDGTDTHIVLIDLQESHHNIAGSEAEQALEAAGVIANKASVPNDPRQPSDASGLRFGTTNLTAQGFTESDMEAIAEWIVRALDNIREEHELELIATEIESLCQTYQ</sequence>
<gene>
    <name evidence="3 6" type="primary">glyA</name>
    <name evidence="6" type="ORF">ACFQGH_18515</name>
</gene>
<evidence type="ECO:0000259" key="5">
    <source>
        <dbReference type="Pfam" id="PF00464"/>
    </source>
</evidence>
<dbReference type="SUPFAM" id="SSF53383">
    <property type="entry name" value="PLP-dependent transferases"/>
    <property type="match status" value="1"/>
</dbReference>
<dbReference type="GO" id="GO:0005737">
    <property type="term" value="C:cytoplasm"/>
    <property type="evidence" value="ECO:0007669"/>
    <property type="project" value="UniProtKB-SubCell"/>
</dbReference>
<keyword evidence="3 6" id="KW-0808">Transferase</keyword>
<comment type="pathway">
    <text evidence="3">One-carbon metabolism; tetrahydrofolate interconversion.</text>
</comment>
<evidence type="ECO:0000313" key="7">
    <source>
        <dbReference type="Proteomes" id="UP001596312"/>
    </source>
</evidence>
<comment type="subunit">
    <text evidence="3">Homodimer.</text>
</comment>
<proteinExistence type="inferred from homology"/>
<accession>A0ABD5V6E6</accession>
<name>A0ABD5V6E6_9EURY</name>
<reference evidence="6 7" key="1">
    <citation type="journal article" date="2019" name="Int. J. Syst. Evol. Microbiol.">
        <title>The Global Catalogue of Microorganisms (GCM) 10K type strain sequencing project: providing services to taxonomists for standard genome sequencing and annotation.</title>
        <authorList>
            <consortium name="The Broad Institute Genomics Platform"/>
            <consortium name="The Broad Institute Genome Sequencing Center for Infectious Disease"/>
            <person name="Wu L."/>
            <person name="Ma J."/>
        </authorList>
    </citation>
    <scope>NUCLEOTIDE SEQUENCE [LARGE SCALE GENOMIC DNA]</scope>
    <source>
        <strain evidence="6 7">CGMCC 1.3240</strain>
    </source>
</reference>
<evidence type="ECO:0000256" key="3">
    <source>
        <dbReference type="HAMAP-Rule" id="MF_00051"/>
    </source>
</evidence>
<keyword evidence="2 3" id="KW-0663">Pyridoxal phosphate</keyword>
<comment type="subcellular location">
    <subcellularLocation>
        <location evidence="3">Cytoplasm</location>
    </subcellularLocation>
</comment>
<dbReference type="PIRSF" id="PIRSF000412">
    <property type="entry name" value="SHMT"/>
    <property type="match status" value="1"/>
</dbReference>
<dbReference type="InterPro" id="IPR001085">
    <property type="entry name" value="Ser_HO-MeTrfase"/>
</dbReference>
<dbReference type="Gene3D" id="3.40.640.10">
    <property type="entry name" value="Type I PLP-dependent aspartate aminotransferase-like (Major domain)"/>
    <property type="match status" value="1"/>
</dbReference>
<dbReference type="GO" id="GO:0030170">
    <property type="term" value="F:pyridoxal phosphate binding"/>
    <property type="evidence" value="ECO:0007669"/>
    <property type="project" value="UniProtKB-UniRule"/>
</dbReference>
<evidence type="ECO:0000256" key="4">
    <source>
        <dbReference type="PIRSR" id="PIRSR000412-50"/>
    </source>
</evidence>
<keyword evidence="7" id="KW-1185">Reference proteome</keyword>
<dbReference type="CDD" id="cd00378">
    <property type="entry name" value="SHMT"/>
    <property type="match status" value="1"/>
</dbReference>
<dbReference type="NCBIfam" id="NF000586">
    <property type="entry name" value="PRK00011.1"/>
    <property type="match status" value="1"/>
</dbReference>
<feature type="domain" description="Serine hydroxymethyltransferase-like" evidence="5">
    <location>
        <begin position="7"/>
        <end position="384"/>
    </location>
</feature>
<dbReference type="EC" id="2.1.2.1" evidence="3"/>
<dbReference type="InterPro" id="IPR049943">
    <property type="entry name" value="Ser_HO-MeTrfase-like"/>
</dbReference>
<dbReference type="PANTHER" id="PTHR11680">
    <property type="entry name" value="SERINE HYDROXYMETHYLTRANSFERASE"/>
    <property type="match status" value="1"/>
</dbReference>
<dbReference type="Pfam" id="PF00464">
    <property type="entry name" value="SHMT"/>
    <property type="match status" value="1"/>
</dbReference>
<comment type="similarity">
    <text evidence="3">Belongs to the SHMT family.</text>
</comment>
<evidence type="ECO:0000313" key="6">
    <source>
        <dbReference type="EMBL" id="MFC6907178.1"/>
    </source>
</evidence>
<dbReference type="PANTHER" id="PTHR11680:SF35">
    <property type="entry name" value="SERINE HYDROXYMETHYLTRANSFERASE 1"/>
    <property type="match status" value="1"/>
</dbReference>
<dbReference type="GO" id="GO:0004372">
    <property type="term" value="F:glycine hydroxymethyltransferase activity"/>
    <property type="evidence" value="ECO:0007669"/>
    <property type="project" value="UniProtKB-EC"/>
</dbReference>
<dbReference type="Gene3D" id="3.90.1150.10">
    <property type="entry name" value="Aspartate Aminotransferase, domain 1"/>
    <property type="match status" value="1"/>
</dbReference>
<dbReference type="InterPro" id="IPR015422">
    <property type="entry name" value="PyrdxlP-dep_Trfase_small"/>
</dbReference>
<dbReference type="InterPro" id="IPR015424">
    <property type="entry name" value="PyrdxlP-dep_Trfase"/>
</dbReference>
<evidence type="ECO:0000256" key="2">
    <source>
        <dbReference type="ARBA" id="ARBA00022898"/>
    </source>
</evidence>
<comment type="catalytic activity">
    <reaction evidence="3">
        <text>(6R)-5,10-methylene-5,6,7,8-tetrahydrofolate + glycine + H2O = (6S)-5,6,7,8-tetrahydrofolate + L-serine</text>
        <dbReference type="Rhea" id="RHEA:15481"/>
        <dbReference type="ChEBI" id="CHEBI:15377"/>
        <dbReference type="ChEBI" id="CHEBI:15636"/>
        <dbReference type="ChEBI" id="CHEBI:33384"/>
        <dbReference type="ChEBI" id="CHEBI:57305"/>
        <dbReference type="ChEBI" id="CHEBI:57453"/>
        <dbReference type="EC" id="2.1.2.1"/>
    </reaction>
</comment>
<dbReference type="InterPro" id="IPR015421">
    <property type="entry name" value="PyrdxlP-dep_Trfase_major"/>
</dbReference>
<comment type="function">
    <text evidence="3">Catalyzes the reversible interconversion of serine and glycine with tetrahydrofolate (THF) serving as the one-carbon carrier. Also exhibits THF-independent aldolase activity toward beta-hydroxyamino acids, producing glycine and aldehydes, via a retro-aldol mechanism.</text>
</comment>